<dbReference type="InterPro" id="IPR022269">
    <property type="entry name" value="SO_2930-like_C"/>
</dbReference>
<comment type="caution">
    <text evidence="3">The sequence shown here is derived from an EMBL/GenBank/DDBJ whole genome shotgun (WGS) entry which is preliminary data.</text>
</comment>
<dbReference type="EMBL" id="PVNK01000189">
    <property type="protein sequence ID" value="PRP93223.1"/>
    <property type="molecule type" value="Genomic_DNA"/>
</dbReference>
<dbReference type="SUPFAM" id="SSF48695">
    <property type="entry name" value="Multiheme cytochromes"/>
    <property type="match status" value="1"/>
</dbReference>
<protein>
    <recommendedName>
        <fullName evidence="5">Cytochrome c domain-containing protein</fullName>
    </recommendedName>
</protein>
<proteinExistence type="predicted"/>
<dbReference type="InterPro" id="IPR036280">
    <property type="entry name" value="Multihaem_cyt_sf"/>
</dbReference>
<keyword evidence="4" id="KW-1185">Reference proteome</keyword>
<dbReference type="AlphaFoldDB" id="A0A2S9XK42"/>
<organism evidence="3 4">
    <name type="scientific">Enhygromyxa salina</name>
    <dbReference type="NCBI Taxonomy" id="215803"/>
    <lineage>
        <taxon>Bacteria</taxon>
        <taxon>Pseudomonadati</taxon>
        <taxon>Myxococcota</taxon>
        <taxon>Polyangia</taxon>
        <taxon>Nannocystales</taxon>
        <taxon>Nannocystaceae</taxon>
        <taxon>Enhygromyxa</taxon>
    </lineage>
</organism>
<evidence type="ECO:0000313" key="4">
    <source>
        <dbReference type="Proteomes" id="UP000237968"/>
    </source>
</evidence>
<feature type="chain" id="PRO_5015473388" description="Cytochrome c domain-containing protein" evidence="2">
    <location>
        <begin position="29"/>
        <end position="419"/>
    </location>
</feature>
<feature type="signal peptide" evidence="2">
    <location>
        <begin position="1"/>
        <end position="28"/>
    </location>
</feature>
<dbReference type="NCBIfam" id="TIGR03806">
    <property type="entry name" value="chp_HNE_0200"/>
    <property type="match status" value="1"/>
</dbReference>
<dbReference type="RefSeq" id="WP_146155985.1">
    <property type="nucleotide sequence ID" value="NZ_PVNK01000189.1"/>
</dbReference>
<sequence length="419" mass="45736">MHNSNYLVAFSLSLSLSLALLGCGDSSAETGESAAAGSESSTDESSTDDTGATETDTGETGGEELCPTQGVDLDGDVPELLSEMCLVSWDGAELLYEDNVYAYDLNTVLFSDFAVKDRAIYIPPGETATYVDNGVIDFPVGTVILKSFMFPADLREPELDIDLIETRALIRYADEWKGYPYIWDHELGDAVLTVQGEVRPIDFIGLDGIERNANYLVPQKNQCLECHEIKDELDETVMTAIGPRPRYLNRGGAHLPEGTNQLTHFADAGWLTGLPPLAEVPAAWDHRSLADTPIDQMDYETITRAARDYLDINCAYCHNPSGVNGISSQLFLNWDNTDEFHLGFCKKPGSAGKGGENREFDIVPGDAEASILVYRTETLDLGSMMPLIGRSLLHDDGSALLRAWIDGLPPGDCTEMDMP</sequence>
<evidence type="ECO:0000313" key="3">
    <source>
        <dbReference type="EMBL" id="PRP93223.1"/>
    </source>
</evidence>
<evidence type="ECO:0000256" key="1">
    <source>
        <dbReference type="SAM" id="MobiDB-lite"/>
    </source>
</evidence>
<dbReference type="OrthoDB" id="338827at2"/>
<evidence type="ECO:0000256" key="2">
    <source>
        <dbReference type="SAM" id="SignalP"/>
    </source>
</evidence>
<evidence type="ECO:0008006" key="5">
    <source>
        <dbReference type="Google" id="ProtNLM"/>
    </source>
</evidence>
<accession>A0A2S9XK42</accession>
<feature type="region of interest" description="Disordered" evidence="1">
    <location>
        <begin position="29"/>
        <end position="70"/>
    </location>
</feature>
<keyword evidence="2" id="KW-0732">Signal</keyword>
<reference evidence="3 4" key="1">
    <citation type="submission" date="2018-03" db="EMBL/GenBank/DDBJ databases">
        <title>Draft Genome Sequences of the Obligatory Marine Myxobacteria Enhygromyxa salina SWB005.</title>
        <authorList>
            <person name="Poehlein A."/>
            <person name="Moghaddam J.A."/>
            <person name="Harms H."/>
            <person name="Alanjari M."/>
            <person name="Koenig G.M."/>
            <person name="Daniel R."/>
            <person name="Schaeberle T.F."/>
        </authorList>
    </citation>
    <scope>NUCLEOTIDE SEQUENCE [LARGE SCALE GENOMIC DNA]</scope>
    <source>
        <strain evidence="3 4">SWB005</strain>
    </source>
</reference>
<feature type="compositionally biased region" description="Low complexity" evidence="1">
    <location>
        <begin position="29"/>
        <end position="40"/>
    </location>
</feature>
<gene>
    <name evidence="3" type="ORF">ENSA5_44000</name>
</gene>
<name>A0A2S9XK42_9BACT</name>
<dbReference type="Proteomes" id="UP000237968">
    <property type="component" value="Unassembled WGS sequence"/>
</dbReference>